<accession>A0AC58HZH7</accession>
<name>A0AC58HZH7_DANRE</name>
<sequence>MSKRRWVEFKISQTISCSAPVSRRSRPACPSPAAGTAQMMEDEERQRKLQAGKAKLAEYRQRKAQSDGQKKKKKKKKPELEPTEGESANTVFSVSKTLRSGETVTHDQTYTIEPESEVSTTAEDCSSEVNGFHQRSDCDPAFSLIGEEDLHPSETEAQMEADLQGGGTQNRMQIMEDELEAKNMAMEELSRELEDIRSAFGTEGVQQLQDFEEALKQRDEIITQLTSNLQQARTEKEEVMREFLELTEQSQKLQIQFQQLQAGEILRSSNISSTAADLLQARTQITLYQQQLEEREAQLRLQQENTHTQISLNTQMQERLSRAETVHVQSEQSFAQTLREKDLLNLEHQRLIAEHTQTISQLRDQLQTSIRELNEVNERLSAKTHALDNCEKELSASRQKERMSSGEILQLMKSVEDLQQRSHQDRRSETLSEEDWSRRLEQLRDELDEMYGQQITQMKQELRLQHAAEVQRLQDMQSSETEKIILQHQAELERFRGQLYQSTGGVNVLNVKMIELQQKLQETQVLREKAEQELTELREEKRHLLEKLEHLKADLQSSDHLRAAMSDLQMKLDEALKENTSINAEHESEVTNYKIKLDMLEREKDAVLDRMAESQEAELERLRTQLLFSHEEELTRLREDLQMENQLNIENLRDEINTKHQQAIHELQNQLSDALKNMREKESELQQNIQHLSTENTHLHQEIEKQKNTFSFAERNFEVNYQELKEEYTCLANAKLQLEERLAKGSMQAKANGAVEKHSTELMEKLEKENKSLSERIIILERERAVQTHHMHSIRCARADDTHTHSLTHTDAQDHPLAALPPQQLTRGDVQTDGVCVMQPLEMDGAEHAECRLQLEAQRISLTQIHAAQMELLRESVCVQLPSREQTHAHTHTQEEFGARSADLPSQQCSAQLQETHTQELHKLNTHSQTLMEETLQQSHSTPSVCAPLRADLLQCVQDEECVSDDAQRWSEVSDGVQDHQRRLEEHIAKVIVQMSVEFAQQTEHERISKQTRETSTGMQTENSGQEEEEEHRWTSEKREQELQQMKDREDDTEKQHLFPHMQSCSTQTQQKDEEEEAAEVRGHGRSVTSSQPSGEEPELSSDDIITERDGLRLVNAGLRRVLMEVLKTTAAAEQTIGTHVEAILEASSRGQQSNTDASSEGFLSRDVAADRLRMFSADTEIDEGLETSLKDQGAELQLQEAELQLEREEFQTSISTRLQSAVEKLLIAITETSTQLEHARITQTELLREKFRHNEEMEELLRRQEELQERVCEEERAREQLALELHRAEGLIDGYSDERRALEQQVCERAELQLHLEQELQVTSTRLQELEQERCSLLEHTELMSRQRDAMRDSAGGGPELRLVEAALDAAPEADLLEETEKLLQEKVEVQRQAQKQSSELQAQVKQLEAQLEEQQMRLQEQQELQRSQEEDLQQQIQALEKQTENHRRFIDEQAADREHERDVFQQEIFNLEQQLKNPTKTQTGSERRDREVQELSAALQEKSDRCSELLLSSEQLQRDVKDREEEIQTLAARVHQLEHTLMHEVQEVQHVSMAGRVDVTLEAQLQTEREALDRKEKEIVNLEEQLEQFREELENKSEEVNQLNMQLQIQSKEISRYQQELQTHNTLTQVLEEKERQISVLNQQISKRQHAGTHPEEEAVEQKDEALGEMEALVECLKSEQQRLKKDNEDEVEQLNAVIEKLQQELSHIEARDDHEEMKQRVDELTSECNTLRLQYEQLQEETRDHEEMRKKVEELMSECSSLNLQYNQLQEETRDHEEMRKKIEELTIECNSLQLQYKQLQEETKDHEEMKQRMEELTAESNALRLQCEQVQVETRDPEEMKLKMEELTNESNTLQLQDEQLQGGTRDHEEVKNMEELTTECNSLRLQCEQLQEETRDYKEMKQRVEELTKESNALRLQYEQLQEETRNHEEMKKKMEELTNDSNALRLQYEQLQAETRDHEEMKQKVEELTTECNSLHLQYEQLQEETRDHEDMKKKIEELTNEFNTLRLQYDQLQEETRDHEKMKLKMEAVTTECNTLRLRYEQLQEETRDHEEMGKKMQEVSNESNTLRLQYEQLQAEMKDHEEMKQKMEGMTTERDSLHLQYERLHQETLLELQEALREKTAASVVMQAQVQALEESAAARVDSLSRRVEELQECVEEKDRELRACRMRVEQAQTDAHGLYDKVAQLEDNLREKVAAVLVSQAQLEAVQTQTKELHAEAIVGSGTQLQEGIWMQDDLMAQVGLRVQKSLRMQEDFTVQEGLEVQEGRTTLEGLTVQEGLTMLPGLTMQEGFRAQAKASGGKVNLLTEKLKELEEGLIVMQKDQELQKELLCSSEEEVMEYESRLSVMMDLLSQMKTKPSALRPLPSSQGSAEVRLELQEVKDKSALIEVDLGISRLQEEIQMKESMIAQLQTALREASSGPSGAAETPELIQELQEVKGRAASTHQELQEVKGQLEEVKGQSAHLEELLQDREMSLALLKDQLNRVSQDADQPMAELLQELLEVRGQAASANEDLICCREKISQLQEEIQIRDASITELRVKVQELQESSAQSTERQQPKNPAEGHAEGREHPGTDVTKHPGIDVREHAGMDLREHAEIDLQEHAGMDVREHSGMDLQEHICGLQQKIQQMQELHAAEIMDMETRHISESESLRRENQQLEDECRALRDAIHTLSHTQGPAVRSERPAVSPFKDGYTSDSSSEWSQRTGLDHTLLQQEMRSTPEGARRDAEPDVLPDRIKNLLREVHQEGMQVLSLSELPLGEVERETHTRAHTHTWSAERERDAFCSAVETLKSLISRLQSDTQAAGDWRSELLSVVQQVFVRERELLKSVLFAHLERLDSADALIHLNQLERALAEQDVQHREAMGVLYSADRSSLCSEIQQLRDQLHTLTSEHTHASGMLSSDRLEERLLSSDRLEERLLSSDRPEERLLSSDRLEERLLSSDRLEERLLSSDRLEERLLSSDRPEERLLSSDRLEERLLSSDRPEERLLSSDRPEERLLSSDRLEERLLSSDRPEERLLSSDRLEEMKSELNHTKLELESALNTQHTHLRELDTLRSEVSLRVSEVDTLTDRLAEEQKRGRELQWALEKQKHRLDRKEEADREEVEELRLALEEQRSRVSELSISLEQQKQISDQQREIQHSDVSELQVQLDAQRARCAELSGALEKEKQLNTQLIQRFQSGSSTHTLPSGTQNTLLEAEATCSQVEAGVESVESLLQTLQSQLMEKQTQVVQMMEEMEKQQLEALQHRRQSQEERSALARTAAEHQSALQTARESLREMQSQLQAERENGRRMETEREKLQETLTLLEDRLHSHTARNHDGQPVDGTRDWVLQHEPANTLNLESTCVQQTSADPKHMEKSSDPKHMDHILSRLQLIAAKINSLTSQSPHRLPGEGPDRDSLAWLHSNVQDVMSLLQHIPSAPSALPESVSLLSAGSCSLLNERLLRQNAELTGFVSRLTEEKNELRNQILKLEDELRRYRQHRDNTHTAWSRSAVGRQDLLLSSSERESWAQERNSLQKSLRQTEAELNRVRSELRCDTLRDLSSADPDNTALKRMYGKYLRAESFRKALIYQKKYLLLLLGGFQECEDATLTLISHMGALPGHCSPHTQQRRGITRFRSAARVSIALSRMRFLVKRWQRASGGSTTPQILSRNGLAHGTGADVRNESSFLSPAAVELYRDRRATSRGRTGRESPRSAASVQHRFVGVPGEAGGLSCSHLQNYDPDRALTDYISRLEALQRRLGSVQSGSSSYAHFSVRR</sequence>
<dbReference type="Proteomes" id="UP000000437">
    <property type="component" value="Chromosome 19"/>
</dbReference>
<reference evidence="2" key="1">
    <citation type="submission" date="2025-08" db="UniProtKB">
        <authorList>
            <consortium name="RefSeq"/>
        </authorList>
    </citation>
    <scope>IDENTIFICATION</scope>
    <source>
        <strain evidence="2">Tuebingen</strain>
        <tissue evidence="2">Fibroblasts and whole tissue</tissue>
    </source>
</reference>
<protein>
    <submittedName>
        <fullName evidence="2">A-kinase anchor protein 9 isoform X1</fullName>
    </submittedName>
</protein>
<gene>
    <name evidence="2" type="primary">akap9</name>
</gene>
<organism evidence="1 2">
    <name type="scientific">Danio rerio</name>
    <name type="common">Zebrafish</name>
    <name type="synonym">Brachydanio rerio</name>
    <dbReference type="NCBI Taxonomy" id="7955"/>
    <lineage>
        <taxon>Eukaryota</taxon>
        <taxon>Metazoa</taxon>
        <taxon>Chordata</taxon>
        <taxon>Craniata</taxon>
        <taxon>Vertebrata</taxon>
        <taxon>Euteleostomi</taxon>
        <taxon>Actinopterygii</taxon>
        <taxon>Neopterygii</taxon>
        <taxon>Teleostei</taxon>
        <taxon>Ostariophysi</taxon>
        <taxon>Cypriniformes</taxon>
        <taxon>Danionidae</taxon>
        <taxon>Danioninae</taxon>
        <taxon>Danio</taxon>
    </lineage>
</organism>
<evidence type="ECO:0000313" key="1">
    <source>
        <dbReference type="Proteomes" id="UP000000437"/>
    </source>
</evidence>
<evidence type="ECO:0000313" key="2">
    <source>
        <dbReference type="RefSeq" id="XP_073787365.1"/>
    </source>
</evidence>
<dbReference type="RefSeq" id="XP_073787365.1">
    <property type="nucleotide sequence ID" value="XM_073931264.1"/>
</dbReference>
<keyword evidence="1" id="KW-1185">Reference proteome</keyword>
<proteinExistence type="predicted"/>